<dbReference type="EMBL" id="NIDE01000015">
    <property type="protein sequence ID" value="OWK36985.1"/>
    <property type="molecule type" value="Genomic_DNA"/>
</dbReference>
<accession>A0A225DKP7</accession>
<keyword evidence="1" id="KW-0812">Transmembrane</keyword>
<organism evidence="2 3">
    <name type="scientific">Fimbriiglobus ruber</name>
    <dbReference type="NCBI Taxonomy" id="1908690"/>
    <lineage>
        <taxon>Bacteria</taxon>
        <taxon>Pseudomonadati</taxon>
        <taxon>Planctomycetota</taxon>
        <taxon>Planctomycetia</taxon>
        <taxon>Gemmatales</taxon>
        <taxon>Gemmataceae</taxon>
        <taxon>Fimbriiglobus</taxon>
    </lineage>
</organism>
<sequence>MLCLTPVAVYLSWLGSINRRPRPTVISGAWDFVFLLGGLAGFVLFGGGIILSVLQSNIRLIGRGNWEQIKAVWGQEHLEWAAVTLAYILIVAAVVAVVVLLRAATLSVYNIGRDDLENAVDEALAQAGIPGVRTGNVWAADYRVVAIDWFAGFRHATVRILTPHPRDAEEIERGLRKRLAATPAADGPVASWLRSAATICLAAVACSLFLVFYFLYLNR</sequence>
<proteinExistence type="predicted"/>
<dbReference type="AlphaFoldDB" id="A0A225DKP7"/>
<evidence type="ECO:0000313" key="2">
    <source>
        <dbReference type="EMBL" id="OWK36985.1"/>
    </source>
</evidence>
<comment type="caution">
    <text evidence="2">The sequence shown here is derived from an EMBL/GenBank/DDBJ whole genome shotgun (WGS) entry which is preliminary data.</text>
</comment>
<keyword evidence="3" id="KW-1185">Reference proteome</keyword>
<evidence type="ECO:0000256" key="1">
    <source>
        <dbReference type="SAM" id="Phobius"/>
    </source>
</evidence>
<feature type="transmembrane region" description="Helical" evidence="1">
    <location>
        <begin position="196"/>
        <end position="216"/>
    </location>
</feature>
<feature type="transmembrane region" description="Helical" evidence="1">
    <location>
        <begin position="80"/>
        <end position="101"/>
    </location>
</feature>
<protein>
    <submittedName>
        <fullName evidence="2">Uncharacterized protein</fullName>
    </submittedName>
</protein>
<name>A0A225DKP7_9BACT</name>
<evidence type="ECO:0000313" key="3">
    <source>
        <dbReference type="Proteomes" id="UP000214646"/>
    </source>
</evidence>
<gene>
    <name evidence="2" type="ORF">FRUB_07907</name>
</gene>
<keyword evidence="1" id="KW-0472">Membrane</keyword>
<keyword evidence="1" id="KW-1133">Transmembrane helix</keyword>
<feature type="transmembrane region" description="Helical" evidence="1">
    <location>
        <begin position="29"/>
        <end position="54"/>
    </location>
</feature>
<reference evidence="3" key="1">
    <citation type="submission" date="2017-06" db="EMBL/GenBank/DDBJ databases">
        <title>Genome analysis of Fimbriiglobus ruber SP5, the first member of the order Planctomycetales with confirmed chitinolytic capability.</title>
        <authorList>
            <person name="Ravin N.V."/>
            <person name="Rakitin A.L."/>
            <person name="Ivanova A.A."/>
            <person name="Beletsky A.V."/>
            <person name="Kulichevskaya I.S."/>
            <person name="Mardanov A.V."/>
            <person name="Dedysh S.N."/>
        </authorList>
    </citation>
    <scope>NUCLEOTIDE SEQUENCE [LARGE SCALE GENOMIC DNA]</scope>
    <source>
        <strain evidence="3">SP5</strain>
    </source>
</reference>
<dbReference type="Proteomes" id="UP000214646">
    <property type="component" value="Unassembled WGS sequence"/>
</dbReference>